<gene>
    <name evidence="2" type="ORF">H4Q32_029066</name>
</gene>
<protein>
    <submittedName>
        <fullName evidence="2">tRNA uridine 5-carboxymethylaminomethyl modification enzyme MnmG</fullName>
    </submittedName>
</protein>
<keyword evidence="3" id="KW-1185">Reference proteome</keyword>
<dbReference type="EMBL" id="JACTAM010000011">
    <property type="protein sequence ID" value="KAI2659529.1"/>
    <property type="molecule type" value="Genomic_DNA"/>
</dbReference>
<dbReference type="Proteomes" id="UP000830375">
    <property type="component" value="Unassembled WGS sequence"/>
</dbReference>
<dbReference type="PANTHER" id="PTHR47331:SF5">
    <property type="entry name" value="RIBONUCLEASE H"/>
    <property type="match status" value="1"/>
</dbReference>
<organism evidence="2 3">
    <name type="scientific">Labeo rohita</name>
    <name type="common">Indian major carp</name>
    <name type="synonym">Cyprinus rohita</name>
    <dbReference type="NCBI Taxonomy" id="84645"/>
    <lineage>
        <taxon>Eukaryota</taxon>
        <taxon>Metazoa</taxon>
        <taxon>Chordata</taxon>
        <taxon>Craniata</taxon>
        <taxon>Vertebrata</taxon>
        <taxon>Euteleostomi</taxon>
        <taxon>Actinopterygii</taxon>
        <taxon>Neopterygii</taxon>
        <taxon>Teleostei</taxon>
        <taxon>Ostariophysi</taxon>
        <taxon>Cypriniformes</taxon>
        <taxon>Cyprinidae</taxon>
        <taxon>Labeoninae</taxon>
        <taxon>Labeonini</taxon>
        <taxon>Labeo</taxon>
    </lineage>
</organism>
<feature type="compositionally biased region" description="Low complexity" evidence="1">
    <location>
        <begin position="43"/>
        <end position="57"/>
    </location>
</feature>
<evidence type="ECO:0000313" key="2">
    <source>
        <dbReference type="EMBL" id="KAI2659529.1"/>
    </source>
</evidence>
<feature type="compositionally biased region" description="Basic and acidic residues" evidence="1">
    <location>
        <begin position="59"/>
        <end position="69"/>
    </location>
</feature>
<comment type="caution">
    <text evidence="2">The sequence shown here is derived from an EMBL/GenBank/DDBJ whole genome shotgun (WGS) entry which is preliminary data.</text>
</comment>
<proteinExistence type="predicted"/>
<reference evidence="2 3" key="1">
    <citation type="submission" date="2022-01" db="EMBL/GenBank/DDBJ databases">
        <title>A high-quality chromosome-level genome assembly of rohu carp, Labeo rohita.</title>
        <authorList>
            <person name="Arick M.A. II"/>
            <person name="Hsu C.-Y."/>
            <person name="Magbanua Z."/>
            <person name="Pechanova O."/>
            <person name="Grover C."/>
            <person name="Miller E."/>
            <person name="Thrash A."/>
            <person name="Ezzel L."/>
            <person name="Alam S."/>
            <person name="Benzie J."/>
            <person name="Hamilton M."/>
            <person name="Karsi A."/>
            <person name="Lawrence M.L."/>
            <person name="Peterson D.G."/>
        </authorList>
    </citation>
    <scope>NUCLEOTIDE SEQUENCE [LARGE SCALE GENOMIC DNA]</scope>
    <source>
        <strain evidence="3">BAU-BD-2019</strain>
        <tissue evidence="2">Blood</tissue>
    </source>
</reference>
<feature type="compositionally biased region" description="Pro residues" evidence="1">
    <location>
        <begin position="142"/>
        <end position="152"/>
    </location>
</feature>
<evidence type="ECO:0000313" key="3">
    <source>
        <dbReference type="Proteomes" id="UP000830375"/>
    </source>
</evidence>
<feature type="compositionally biased region" description="Low complexity" evidence="1">
    <location>
        <begin position="99"/>
        <end position="109"/>
    </location>
</feature>
<dbReference type="PANTHER" id="PTHR47331">
    <property type="entry name" value="PHD-TYPE DOMAIN-CONTAINING PROTEIN"/>
    <property type="match status" value="1"/>
</dbReference>
<evidence type="ECO:0000256" key="1">
    <source>
        <dbReference type="SAM" id="MobiDB-lite"/>
    </source>
</evidence>
<feature type="region of interest" description="Disordered" evidence="1">
    <location>
        <begin position="1"/>
        <end position="69"/>
    </location>
</feature>
<sequence>MDQEQQTSQYQVPPRQQSRQTKPPVYLEDYETTLPRPKSLQTSLSVSSAPVQSSIKSTGESHSKPRDPIFLEMKQLKEFVMELGQSVKRIHSKVNRMCSSGSSWSSEVSNQPLAAPPSPEKDSLAPSTGPGSAAALAQEPPSSLPPPPPSMVPTPQSQLTTDLSVPQVQQQVDQAHVDVNPVSHSGLRQLPAVQSPHASHLSTLTGSLQHSASQYMPPILPALSPWVDLHHQLTGQSHASRPVVQPPIPPWALNPPLFGQYILDFGHQYQVLCIQVIRQFQWGVMALSQCPPLSQQALYNPATEHPTSQLPVLSTSSAFGTITQSSVPITFQDGNMTNRVQQGSQDVQPSFQSAMPNLPSPLPVRPILQQQSNQMLQNYPLPCVSVQQPVSSSEARHELRAQMALENLLSPDETEQYKFHILLDPLKLESACNFVLAYSNHPLPFSTAWAALQQKCGQPHQLDRGEGAAELACASHVQQLLSKLPPEQVANYIRHSRTTRPGEPYNLMNFSLWLQEEADCQAIVGQVGVVRRRPNDRYQKERMPIRQYQPAATILHGVSSVPVNKTSDSASRCDLKKGCPKCKGKHLGILHEVNQKKPDSCVFLLSRPSCSPKVLLEVVKVLLSHDAKCMETYAILDDDSERTMLLLLPAQQL</sequence>
<feature type="region of interest" description="Disordered" evidence="1">
    <location>
        <begin position="97"/>
        <end position="166"/>
    </location>
</feature>
<name>A0ABQ8M9H3_LABRO</name>
<accession>A0ABQ8M9H3</accession>
<feature type="compositionally biased region" description="Polar residues" evidence="1">
    <location>
        <begin position="1"/>
        <end position="21"/>
    </location>
</feature>